<dbReference type="InterPro" id="IPR000627">
    <property type="entry name" value="Intradiol_dOase_C"/>
</dbReference>
<protein>
    <submittedName>
        <fullName evidence="6">Protocatechuate 3,4-dioxygenase subunit alpha</fullName>
        <ecNumber evidence="6">1.13.11.3</ecNumber>
    </submittedName>
</protein>
<dbReference type="Pfam" id="PF00775">
    <property type="entry name" value="Dioxygenase_C"/>
    <property type="match status" value="1"/>
</dbReference>
<comment type="similarity">
    <text evidence="1">Belongs to the intradiol ring-cleavage dioxygenase family.</text>
</comment>
<evidence type="ECO:0000256" key="4">
    <source>
        <dbReference type="SAM" id="MobiDB-lite"/>
    </source>
</evidence>
<reference evidence="6" key="1">
    <citation type="submission" date="2021-03" db="EMBL/GenBank/DDBJ databases">
        <title>Microbacterium sp. nov., a novel actinobacterium isolated from cow dung.</title>
        <authorList>
            <person name="Zhang L."/>
        </authorList>
    </citation>
    <scope>NUCLEOTIDE SEQUENCE</scope>
    <source>
        <strain evidence="6">NEAU-LLB</strain>
    </source>
</reference>
<dbReference type="InterPro" id="IPR015889">
    <property type="entry name" value="Intradiol_dOase_core"/>
</dbReference>
<dbReference type="EMBL" id="JAGFOA010000008">
    <property type="protein sequence ID" value="MBO3665013.1"/>
    <property type="molecule type" value="Genomic_DNA"/>
</dbReference>
<dbReference type="Gene3D" id="2.60.130.10">
    <property type="entry name" value="Aromatic compound dioxygenase"/>
    <property type="match status" value="1"/>
</dbReference>
<dbReference type="InterPro" id="IPR012786">
    <property type="entry name" value="Protocat_dOase_a"/>
</dbReference>
<feature type="domain" description="Intradiol ring-cleavage dioxygenases" evidence="5">
    <location>
        <begin position="45"/>
        <end position="155"/>
    </location>
</feature>
<evidence type="ECO:0000256" key="3">
    <source>
        <dbReference type="ARBA" id="ARBA00023002"/>
    </source>
</evidence>
<dbReference type="RefSeq" id="WP_208505330.1">
    <property type="nucleotide sequence ID" value="NZ_JAGFOA010000008.1"/>
</dbReference>
<dbReference type="SUPFAM" id="SSF49482">
    <property type="entry name" value="Aromatic compound dioxygenase"/>
    <property type="match status" value="1"/>
</dbReference>
<name>A0A939QL99_9MICO</name>
<organism evidence="6 7">
    <name type="scientific">Microbacterium stercoris</name>
    <dbReference type="NCBI Taxonomy" id="2820289"/>
    <lineage>
        <taxon>Bacteria</taxon>
        <taxon>Bacillati</taxon>
        <taxon>Actinomycetota</taxon>
        <taxon>Actinomycetes</taxon>
        <taxon>Micrococcales</taxon>
        <taxon>Microbacteriaceae</taxon>
        <taxon>Microbacterium</taxon>
    </lineage>
</organism>
<sequence length="197" mass="21624">MTATAPASWGEPTLEPTGGQTVGPFFRFGVEYDRMNEVAFPHSPGAIVLTGTVYDGAGAPIPDAIVEIFGADTDGSVPRARGTLRRDGFTFTGFGRTMTEDDGRYHFWTREPGPTPGPDGQPRAPFLAAIVYARGLPDKLHTRIYLPEHEELRAQDPFLTSLNDAERASVTAERTPDGYLRHDIRLQGERETVFIAF</sequence>
<comment type="caution">
    <text evidence="6">The sequence shown here is derived from an EMBL/GenBank/DDBJ whole genome shotgun (WGS) entry which is preliminary data.</text>
</comment>
<gene>
    <name evidence="6" type="primary">pcaG</name>
    <name evidence="6" type="ORF">J5V96_16060</name>
</gene>
<keyword evidence="3 6" id="KW-0560">Oxidoreductase</keyword>
<keyword evidence="2" id="KW-0223">Dioxygenase</keyword>
<evidence type="ECO:0000259" key="5">
    <source>
        <dbReference type="Pfam" id="PF00775"/>
    </source>
</evidence>
<dbReference type="Proteomes" id="UP000680132">
    <property type="component" value="Unassembled WGS sequence"/>
</dbReference>
<proteinExistence type="inferred from homology"/>
<dbReference type="NCBIfam" id="TIGR02423">
    <property type="entry name" value="protocat_alph"/>
    <property type="match status" value="1"/>
</dbReference>
<dbReference type="GO" id="GO:0008199">
    <property type="term" value="F:ferric iron binding"/>
    <property type="evidence" value="ECO:0007669"/>
    <property type="project" value="InterPro"/>
</dbReference>
<keyword evidence="7" id="KW-1185">Reference proteome</keyword>
<dbReference type="GO" id="GO:0018578">
    <property type="term" value="F:protocatechuate 3,4-dioxygenase activity"/>
    <property type="evidence" value="ECO:0007669"/>
    <property type="project" value="UniProtKB-EC"/>
</dbReference>
<evidence type="ECO:0000313" key="6">
    <source>
        <dbReference type="EMBL" id="MBO3665013.1"/>
    </source>
</evidence>
<feature type="region of interest" description="Disordered" evidence="4">
    <location>
        <begin position="1"/>
        <end position="20"/>
    </location>
</feature>
<dbReference type="PANTHER" id="PTHR33711:SF9">
    <property type="entry name" value="PROTOCATECHUATE 3,4-DIOXYGENASE ALPHA CHAIN"/>
    <property type="match status" value="1"/>
</dbReference>
<accession>A0A939QL99</accession>
<dbReference type="AlphaFoldDB" id="A0A939QL99"/>
<dbReference type="EC" id="1.13.11.3" evidence="6"/>
<evidence type="ECO:0000256" key="1">
    <source>
        <dbReference type="ARBA" id="ARBA00007825"/>
    </source>
</evidence>
<dbReference type="PANTHER" id="PTHR33711">
    <property type="entry name" value="DIOXYGENASE, PUTATIVE (AFU_ORTHOLOGUE AFUA_2G02910)-RELATED"/>
    <property type="match status" value="1"/>
</dbReference>
<evidence type="ECO:0000256" key="2">
    <source>
        <dbReference type="ARBA" id="ARBA00022964"/>
    </source>
</evidence>
<evidence type="ECO:0000313" key="7">
    <source>
        <dbReference type="Proteomes" id="UP000680132"/>
    </source>
</evidence>
<dbReference type="InterPro" id="IPR050770">
    <property type="entry name" value="Intradiol_RC_Dioxygenase"/>
</dbReference>